<dbReference type="Pfam" id="PF18029">
    <property type="entry name" value="Glyoxalase_6"/>
    <property type="match status" value="1"/>
</dbReference>
<organism evidence="2 3">
    <name type="scientific">Kribbella jejuensis</name>
    <dbReference type="NCBI Taxonomy" id="236068"/>
    <lineage>
        <taxon>Bacteria</taxon>
        <taxon>Bacillati</taxon>
        <taxon>Actinomycetota</taxon>
        <taxon>Actinomycetes</taxon>
        <taxon>Propionibacteriales</taxon>
        <taxon>Kribbellaceae</taxon>
        <taxon>Kribbella</taxon>
    </lineage>
</organism>
<feature type="domain" description="Glyoxalase-like" evidence="1">
    <location>
        <begin position="20"/>
        <end position="155"/>
    </location>
</feature>
<dbReference type="InterPro" id="IPR029068">
    <property type="entry name" value="Glyas_Bleomycin-R_OHBP_Dase"/>
</dbReference>
<accession>A0A542EV77</accession>
<dbReference type="EMBL" id="VFMM01000001">
    <property type="protein sequence ID" value="TQJ19251.1"/>
    <property type="molecule type" value="Genomic_DNA"/>
</dbReference>
<dbReference type="Gene3D" id="3.10.180.10">
    <property type="entry name" value="2,3-Dihydroxybiphenyl 1,2-Dioxygenase, domain 1"/>
    <property type="match status" value="1"/>
</dbReference>
<keyword evidence="3" id="KW-1185">Reference proteome</keyword>
<dbReference type="SUPFAM" id="SSF54593">
    <property type="entry name" value="Glyoxalase/Bleomycin resistance protein/Dihydroxybiphenyl dioxygenase"/>
    <property type="match status" value="1"/>
</dbReference>
<evidence type="ECO:0000313" key="3">
    <source>
        <dbReference type="Proteomes" id="UP000316298"/>
    </source>
</evidence>
<sequence>MDRSLGHLYRGPVTTVRQFQVTFDCADPERVARFWCEVLGYVVPPPPGGFTSWEEYERAQPEEERGSWFACVDPNGIGPRLFFQRVPEGKVVKNRVHLDVRVGTGLTGAERLAALTAERDRLLPLGAVEVLLQEADEVNESCIWMNDVEGNDFCLD</sequence>
<dbReference type="Proteomes" id="UP000316298">
    <property type="component" value="Unassembled WGS sequence"/>
</dbReference>
<proteinExistence type="predicted"/>
<evidence type="ECO:0000259" key="1">
    <source>
        <dbReference type="Pfam" id="PF18029"/>
    </source>
</evidence>
<dbReference type="InterPro" id="IPR041581">
    <property type="entry name" value="Glyoxalase_6"/>
</dbReference>
<dbReference type="PANTHER" id="PTHR35908">
    <property type="entry name" value="HYPOTHETICAL FUSION PROTEIN"/>
    <property type="match status" value="1"/>
</dbReference>
<reference evidence="2 3" key="1">
    <citation type="submission" date="2019-06" db="EMBL/GenBank/DDBJ databases">
        <title>Sequencing the genomes of 1000 actinobacteria strains.</title>
        <authorList>
            <person name="Klenk H.-P."/>
        </authorList>
    </citation>
    <scope>NUCLEOTIDE SEQUENCE [LARGE SCALE GENOMIC DNA]</scope>
    <source>
        <strain evidence="2 3">DSM 17305</strain>
    </source>
</reference>
<comment type="caution">
    <text evidence="2">The sequence shown here is derived from an EMBL/GenBank/DDBJ whole genome shotgun (WGS) entry which is preliminary data.</text>
</comment>
<protein>
    <recommendedName>
        <fullName evidence="1">Glyoxalase-like domain-containing protein</fullName>
    </recommendedName>
</protein>
<dbReference type="AlphaFoldDB" id="A0A542EV77"/>
<gene>
    <name evidence="2" type="ORF">FB475_3414</name>
</gene>
<evidence type="ECO:0000313" key="2">
    <source>
        <dbReference type="EMBL" id="TQJ19251.1"/>
    </source>
</evidence>
<dbReference type="PANTHER" id="PTHR35908:SF1">
    <property type="entry name" value="CONSERVED PROTEIN"/>
    <property type="match status" value="1"/>
</dbReference>
<name>A0A542EV77_9ACTN</name>